<dbReference type="PANTHER" id="PTHR10693">
    <property type="entry name" value="RAS GTPASE-ACTIVATING PROTEIN-BINDING PROTEIN"/>
    <property type="match status" value="1"/>
</dbReference>
<dbReference type="InterPro" id="IPR039539">
    <property type="entry name" value="Ras_GTPase_bind_prot"/>
</dbReference>
<dbReference type="SMART" id="SM00360">
    <property type="entry name" value="RRM"/>
    <property type="match status" value="1"/>
</dbReference>
<dbReference type="Pfam" id="PF00076">
    <property type="entry name" value="RRM_1"/>
    <property type="match status" value="1"/>
</dbReference>
<dbReference type="InterPro" id="IPR000504">
    <property type="entry name" value="RRM_dom"/>
</dbReference>
<feature type="region of interest" description="Disordered" evidence="3">
    <location>
        <begin position="307"/>
        <end position="346"/>
    </location>
</feature>
<feature type="compositionally biased region" description="Polar residues" evidence="3">
    <location>
        <begin position="261"/>
        <end position="277"/>
    </location>
</feature>
<dbReference type="SUPFAM" id="SSF54928">
    <property type="entry name" value="RNA-binding domain, RBD"/>
    <property type="match status" value="1"/>
</dbReference>
<dbReference type="GO" id="GO:0005829">
    <property type="term" value="C:cytosol"/>
    <property type="evidence" value="ECO:0007669"/>
    <property type="project" value="TreeGrafter"/>
</dbReference>
<accession>A0AAN9IAH6</accession>
<comment type="caution">
    <text evidence="6">The sequence shown here is derived from an EMBL/GenBank/DDBJ whole genome shotgun (WGS) entry which is preliminary data.</text>
</comment>
<dbReference type="PROSITE" id="PS50177">
    <property type="entry name" value="NTF2_DOMAIN"/>
    <property type="match status" value="1"/>
</dbReference>
<dbReference type="CDD" id="cd00780">
    <property type="entry name" value="NTF2"/>
    <property type="match status" value="1"/>
</dbReference>
<dbReference type="EMBL" id="JAYKXN010000008">
    <property type="protein sequence ID" value="KAK7265871.1"/>
    <property type="molecule type" value="Genomic_DNA"/>
</dbReference>
<dbReference type="FunFam" id="3.30.70.330:FF:001141">
    <property type="entry name" value="Ras GTPase-activating protein-binding protein 1"/>
    <property type="match status" value="1"/>
</dbReference>
<proteinExistence type="predicted"/>
<dbReference type="Gene3D" id="3.10.450.50">
    <property type="match status" value="1"/>
</dbReference>
<sequence length="509" mass="55556">MYAIFLPSSSFHFFNSSHDFASPFSLPQFLLHHFLFVLQIMIIMFSTMAMQEASPATAPSAQVVGNAFVEQYYHILHQSPNLVYRFYQDSSFLSRSDSSGVMTTVTTTKAINEKIISLNYEDYTAEIKTADAQESYEKGVIVLVTGCLTGKDNVRRKFSQTFFLAPQDKGYYVLNDVFRYIEENETPQLNSTPVNVISENVEAIHLPESEGSHAPEHLVADTATSAEGENFNNDADAEVYHPQDEEEGSVIDEEVAEPPTDLSQNDSVSLQDSTSVVQDDAPKKSSYASIVKSNTASGHAYVPRRAARVAPAKSSEQWPTTAKPTPGPEALAPSGDSAPGSSDVHEEAEGHSIYIRNLPFNATVEQLEEVFKKFGPIKHGGIQVRSSKHGFCFGFVEFEELSSVHSALEASPITVGERQAVIEEKRTTTRVSGSGRGRYPSGKGGFRSDGFRGRGKFGGGRGYGRNEFRNQGEFSGRPRSSQRSNQNGGGRGGGRQGVGNRNSTPSTPA</sequence>
<dbReference type="InterPro" id="IPR012677">
    <property type="entry name" value="Nucleotide-bd_a/b_plait_sf"/>
</dbReference>
<feature type="domain" description="RRM" evidence="4">
    <location>
        <begin position="351"/>
        <end position="427"/>
    </location>
</feature>
<dbReference type="FunFam" id="3.10.450.50:FF:000003">
    <property type="entry name" value="Nuclear transport factor 2 family protein"/>
    <property type="match status" value="1"/>
</dbReference>
<reference evidence="6 7" key="1">
    <citation type="submission" date="2024-01" db="EMBL/GenBank/DDBJ databases">
        <title>The genomes of 5 underutilized Papilionoideae crops provide insights into root nodulation and disease resistance.</title>
        <authorList>
            <person name="Yuan L."/>
        </authorList>
    </citation>
    <scope>NUCLEOTIDE SEQUENCE [LARGE SCALE GENOMIC DNA]</scope>
    <source>
        <strain evidence="6">LY-2023</strain>
        <tissue evidence="6">Leaf</tissue>
    </source>
</reference>
<dbReference type="InterPro" id="IPR032710">
    <property type="entry name" value="NTF2-like_dom_sf"/>
</dbReference>
<keyword evidence="1 2" id="KW-0694">RNA-binding</keyword>
<feature type="compositionally biased region" description="Gly residues" evidence="3">
    <location>
        <begin position="487"/>
        <end position="497"/>
    </location>
</feature>
<dbReference type="Gene3D" id="3.30.70.330">
    <property type="match status" value="1"/>
</dbReference>
<dbReference type="GO" id="GO:0003729">
    <property type="term" value="F:mRNA binding"/>
    <property type="evidence" value="ECO:0007669"/>
    <property type="project" value="TreeGrafter"/>
</dbReference>
<dbReference type="InterPro" id="IPR018222">
    <property type="entry name" value="Nuclear_transport_factor_2_euk"/>
</dbReference>
<feature type="compositionally biased region" description="Polar residues" evidence="3">
    <location>
        <begin position="314"/>
        <end position="323"/>
    </location>
</feature>
<dbReference type="PANTHER" id="PTHR10693:SF75">
    <property type="entry name" value="NUCLEAR TRANSPORT FACTOR 2"/>
    <property type="match status" value="1"/>
</dbReference>
<dbReference type="InterPro" id="IPR035979">
    <property type="entry name" value="RBD_domain_sf"/>
</dbReference>
<evidence type="ECO:0000259" key="5">
    <source>
        <dbReference type="PROSITE" id="PS50177"/>
    </source>
</evidence>
<feature type="region of interest" description="Disordered" evidence="3">
    <location>
        <begin position="256"/>
        <end position="286"/>
    </location>
</feature>
<dbReference type="AlphaFoldDB" id="A0AAN9IAH6"/>
<evidence type="ECO:0000313" key="6">
    <source>
        <dbReference type="EMBL" id="KAK7265871.1"/>
    </source>
</evidence>
<evidence type="ECO:0000259" key="4">
    <source>
        <dbReference type="PROSITE" id="PS50102"/>
    </source>
</evidence>
<organism evidence="6 7">
    <name type="scientific">Clitoria ternatea</name>
    <name type="common">Butterfly pea</name>
    <dbReference type="NCBI Taxonomy" id="43366"/>
    <lineage>
        <taxon>Eukaryota</taxon>
        <taxon>Viridiplantae</taxon>
        <taxon>Streptophyta</taxon>
        <taxon>Embryophyta</taxon>
        <taxon>Tracheophyta</taxon>
        <taxon>Spermatophyta</taxon>
        <taxon>Magnoliopsida</taxon>
        <taxon>eudicotyledons</taxon>
        <taxon>Gunneridae</taxon>
        <taxon>Pentapetalae</taxon>
        <taxon>rosids</taxon>
        <taxon>fabids</taxon>
        <taxon>Fabales</taxon>
        <taxon>Fabaceae</taxon>
        <taxon>Papilionoideae</taxon>
        <taxon>50 kb inversion clade</taxon>
        <taxon>NPAAA clade</taxon>
        <taxon>indigoferoid/millettioid clade</taxon>
        <taxon>Phaseoleae</taxon>
        <taxon>Clitoria</taxon>
    </lineage>
</organism>
<dbReference type="SUPFAM" id="SSF54427">
    <property type="entry name" value="NTF2-like"/>
    <property type="match status" value="1"/>
</dbReference>
<evidence type="ECO:0000313" key="7">
    <source>
        <dbReference type="Proteomes" id="UP001359559"/>
    </source>
</evidence>
<dbReference type="Proteomes" id="UP001359559">
    <property type="component" value="Unassembled WGS sequence"/>
</dbReference>
<keyword evidence="7" id="KW-1185">Reference proteome</keyword>
<dbReference type="GO" id="GO:1990904">
    <property type="term" value="C:ribonucleoprotein complex"/>
    <property type="evidence" value="ECO:0007669"/>
    <property type="project" value="TreeGrafter"/>
</dbReference>
<feature type="domain" description="NTF2" evidence="5">
    <location>
        <begin position="64"/>
        <end position="180"/>
    </location>
</feature>
<dbReference type="CDD" id="cd00590">
    <property type="entry name" value="RRM_SF"/>
    <property type="match status" value="1"/>
</dbReference>
<dbReference type="InterPro" id="IPR002075">
    <property type="entry name" value="NTF2_dom"/>
</dbReference>
<feature type="region of interest" description="Disordered" evidence="3">
    <location>
        <begin position="425"/>
        <end position="509"/>
    </location>
</feature>
<gene>
    <name evidence="6" type="ORF">RJT34_33495</name>
</gene>
<dbReference type="Pfam" id="PF02136">
    <property type="entry name" value="NTF2"/>
    <property type="match status" value="1"/>
</dbReference>
<protein>
    <submittedName>
        <fullName evidence="6">Uncharacterized protein</fullName>
    </submittedName>
</protein>
<dbReference type="PROSITE" id="PS50102">
    <property type="entry name" value="RRM"/>
    <property type="match status" value="1"/>
</dbReference>
<evidence type="ECO:0000256" key="2">
    <source>
        <dbReference type="PROSITE-ProRule" id="PRU00176"/>
    </source>
</evidence>
<name>A0AAN9IAH6_CLITE</name>
<evidence type="ECO:0000256" key="3">
    <source>
        <dbReference type="SAM" id="MobiDB-lite"/>
    </source>
</evidence>
<evidence type="ECO:0000256" key="1">
    <source>
        <dbReference type="ARBA" id="ARBA00022884"/>
    </source>
</evidence>